<gene>
    <name evidence="1" type="ORF">BKE38_12110</name>
</gene>
<dbReference type="Gene3D" id="1.10.3230.30">
    <property type="entry name" value="Phage gp6-like head-tail connector protein"/>
    <property type="match status" value="1"/>
</dbReference>
<keyword evidence="2" id="KW-1185">Reference proteome</keyword>
<reference evidence="1 2" key="1">
    <citation type="submission" date="2016-10" db="EMBL/GenBank/DDBJ databases">
        <title>Draft Genome sequence of Roseomonas sp. strain M3.</title>
        <authorList>
            <person name="Subhash Y."/>
            <person name="Lee S."/>
        </authorList>
    </citation>
    <scope>NUCLEOTIDE SEQUENCE [LARGE SCALE GENOMIC DNA]</scope>
    <source>
        <strain evidence="1 2">M3</strain>
    </source>
</reference>
<organism evidence="1 2">
    <name type="scientific">Teichococcus deserti</name>
    <dbReference type="NCBI Taxonomy" id="1817963"/>
    <lineage>
        <taxon>Bacteria</taxon>
        <taxon>Pseudomonadati</taxon>
        <taxon>Pseudomonadota</taxon>
        <taxon>Alphaproteobacteria</taxon>
        <taxon>Acetobacterales</taxon>
        <taxon>Roseomonadaceae</taxon>
        <taxon>Roseomonas</taxon>
    </lineage>
</organism>
<comment type="caution">
    <text evidence="1">The sequence shown here is derived from an EMBL/GenBank/DDBJ whole genome shotgun (WGS) entry which is preliminary data.</text>
</comment>
<dbReference type="OrthoDB" id="8213325at2"/>
<accession>A0A1V2H226</accession>
<dbReference type="AlphaFoldDB" id="A0A1V2H226"/>
<proteinExistence type="predicted"/>
<sequence length="207" mass="22537">MLIVTSRTTTHALVSLAQVKAELSISGDEQNADLLSAIDSASVMIAGRCNRIFAREGLRQIVYGIDGRECLLLARRPATVLAVTVDDVELAPEEWALPEDSARLMRLRDGLPCAWSGRVIIVEYAAGYRLPGQPDSVEGPPVPEDLRIACLRLVTALRESAGRDPMLRSASMDQVVSRSWVDPRKGGSDLPPQVADGIARYVRRSFA</sequence>
<dbReference type="RefSeq" id="WP_076957615.1">
    <property type="nucleotide sequence ID" value="NZ_MLCO01000101.1"/>
</dbReference>
<dbReference type="Proteomes" id="UP000188879">
    <property type="component" value="Unassembled WGS sequence"/>
</dbReference>
<evidence type="ECO:0000313" key="2">
    <source>
        <dbReference type="Proteomes" id="UP000188879"/>
    </source>
</evidence>
<evidence type="ECO:0000313" key="1">
    <source>
        <dbReference type="EMBL" id="ONG53452.1"/>
    </source>
</evidence>
<protein>
    <submittedName>
        <fullName evidence="1">Uncharacterized protein</fullName>
    </submittedName>
</protein>
<dbReference type="EMBL" id="MLCO01000101">
    <property type="protein sequence ID" value="ONG53452.1"/>
    <property type="molecule type" value="Genomic_DNA"/>
</dbReference>
<name>A0A1V2H226_9PROT</name>